<name>A0AA36HAP7_CYLNA</name>
<evidence type="ECO:0000256" key="1">
    <source>
        <dbReference type="SAM" id="MobiDB-lite"/>
    </source>
</evidence>
<comment type="caution">
    <text evidence="2">The sequence shown here is derived from an EMBL/GenBank/DDBJ whole genome shotgun (WGS) entry which is preliminary data.</text>
</comment>
<dbReference type="EMBL" id="CATQJL010000316">
    <property type="protein sequence ID" value="CAJ0606825.1"/>
    <property type="molecule type" value="Genomic_DNA"/>
</dbReference>
<proteinExistence type="predicted"/>
<dbReference type="AlphaFoldDB" id="A0AA36HAP7"/>
<dbReference type="PANTHER" id="PTHR31751:SF42">
    <property type="entry name" value="PROTEIN CBG10204"/>
    <property type="match status" value="1"/>
</dbReference>
<accession>A0AA36HAP7</accession>
<dbReference type="PANTHER" id="PTHR31751">
    <property type="entry name" value="SI:CH211-108C17.2-RELATED-RELATED"/>
    <property type="match status" value="1"/>
</dbReference>
<evidence type="ECO:0008006" key="4">
    <source>
        <dbReference type="Google" id="ProtNLM"/>
    </source>
</evidence>
<organism evidence="2 3">
    <name type="scientific">Cylicocyclus nassatus</name>
    <name type="common">Nematode worm</name>
    <dbReference type="NCBI Taxonomy" id="53992"/>
    <lineage>
        <taxon>Eukaryota</taxon>
        <taxon>Metazoa</taxon>
        <taxon>Ecdysozoa</taxon>
        <taxon>Nematoda</taxon>
        <taxon>Chromadorea</taxon>
        <taxon>Rhabditida</taxon>
        <taxon>Rhabditina</taxon>
        <taxon>Rhabditomorpha</taxon>
        <taxon>Strongyloidea</taxon>
        <taxon>Strongylidae</taxon>
        <taxon>Cylicocyclus</taxon>
    </lineage>
</organism>
<gene>
    <name evidence="2" type="ORF">CYNAS_LOCUS18808</name>
</gene>
<keyword evidence="3" id="KW-1185">Reference proteome</keyword>
<evidence type="ECO:0000313" key="2">
    <source>
        <dbReference type="EMBL" id="CAJ0606825.1"/>
    </source>
</evidence>
<reference evidence="2" key="1">
    <citation type="submission" date="2023-07" db="EMBL/GenBank/DDBJ databases">
        <authorList>
            <consortium name="CYATHOMIX"/>
        </authorList>
    </citation>
    <scope>NUCLEOTIDE SEQUENCE</scope>
    <source>
        <strain evidence="2">N/A</strain>
    </source>
</reference>
<sequence>MQGPLKSKTDMPRNVATFSMRRNGLVSSVAHLNSSSGTTTSVLVLPVVCMDPLSLLTRTYVNGVPSCNIYKVIFAIANSSMWKLQAWAQCSHYARRRKRALSCSQSHELLLADLSLKFLTGFLASRNGSRTHCCLSESIALYMDRSNICYSYENCQDNITIAAPDVGKYVNFYMKRYYSKEGRWNNLQGFEADEEQTEVQRAVEPRSSAVVENVQMDTNTAPIAGEGNNTPSKQTTSTSPQKASSGSCYTPQKLSGYESEDQLLKETDLELLDKYFVVQGRKLLELFFLTRCDCEISETGVRLSNNGSTPIIQYVTKGIKPQIKRWEGQEKISSGRIDKLYTGNALACIAATTTGVRMNKLRRWASEMGLVLPSMSAYKDRFEEVTPCIEAVYERHQNRIIDEIRAVCQNDPWDIAVDGAYDSRGHSAELCKVLAVDLRTKLCIHTEVLERSETDNISQRMEKEGFRRMLRWFKSREIPIRSVATDRSAVFGKEIKSYNKEYGETTSGSWIGGIWPDTLTIIFTR</sequence>
<feature type="compositionally biased region" description="Low complexity" evidence="1">
    <location>
        <begin position="230"/>
        <end position="245"/>
    </location>
</feature>
<feature type="region of interest" description="Disordered" evidence="1">
    <location>
        <begin position="219"/>
        <end position="252"/>
    </location>
</feature>
<dbReference type="Proteomes" id="UP001176961">
    <property type="component" value="Unassembled WGS sequence"/>
</dbReference>
<evidence type="ECO:0000313" key="3">
    <source>
        <dbReference type="Proteomes" id="UP001176961"/>
    </source>
</evidence>
<protein>
    <recommendedName>
        <fullName evidence="4">Transposase</fullName>
    </recommendedName>
</protein>